<keyword evidence="2" id="KW-0285">Flavoprotein</keyword>
<dbReference type="Proteomes" id="UP000030653">
    <property type="component" value="Unassembled WGS sequence"/>
</dbReference>
<dbReference type="EMBL" id="JH795861">
    <property type="protein sequence ID" value="EJU02530.1"/>
    <property type="molecule type" value="Genomic_DNA"/>
</dbReference>
<dbReference type="STRING" id="1858805.M5G2T1"/>
<feature type="compositionally biased region" description="Basic and acidic residues" evidence="17">
    <location>
        <begin position="420"/>
        <end position="450"/>
    </location>
</feature>
<dbReference type="GO" id="GO:0050660">
    <property type="term" value="F:flavin adenine dinucleotide binding"/>
    <property type="evidence" value="ECO:0007669"/>
    <property type="project" value="InterPro"/>
</dbReference>
<protein>
    <recommendedName>
        <fullName evidence="10">tRNA-dihydrouridine(16/17) synthase [NAD(P)(+)]</fullName>
        <ecNumber evidence="10">1.3.1.88</ecNumber>
    </recommendedName>
</protein>
<keyword evidence="20" id="KW-1185">Reference proteome</keyword>
<comment type="catalytic activity">
    <reaction evidence="15">
        <text>a 5,6-dihydrouridine in mRNA + NADP(+) = a uridine in mRNA + NADPH + H(+)</text>
        <dbReference type="Rhea" id="RHEA:69855"/>
        <dbReference type="Rhea" id="RHEA-COMP:14658"/>
        <dbReference type="Rhea" id="RHEA-COMP:17789"/>
        <dbReference type="ChEBI" id="CHEBI:15378"/>
        <dbReference type="ChEBI" id="CHEBI:57783"/>
        <dbReference type="ChEBI" id="CHEBI:58349"/>
        <dbReference type="ChEBI" id="CHEBI:65315"/>
        <dbReference type="ChEBI" id="CHEBI:74443"/>
    </reaction>
    <physiologicalReaction direction="right-to-left" evidence="15">
        <dbReference type="Rhea" id="RHEA:69857"/>
    </physiologicalReaction>
</comment>
<dbReference type="Gene3D" id="3.20.20.70">
    <property type="entry name" value="Aldolase class I"/>
    <property type="match status" value="1"/>
</dbReference>
<comment type="cofactor">
    <cofactor evidence="1">
        <name>FMN</name>
        <dbReference type="ChEBI" id="CHEBI:58210"/>
    </cofactor>
</comment>
<sequence length="450" mass="49565">MVDVMLRDGGSGSTSRKLGGYEFYREVLGSPKFVVAPMVDQSELAWRILSRKYGAQLVYTPMISAKTFAVPHAGDKFRKKVFDMIHGEEGGAEDRPLIVQFCANDPEALLAAAQIVEPFCDAVDINLGCPQDIARKGRYGSFLQDDWDLVYSLINILHENLRIPVTAKFRVLPSVERTVAYAQMMERAGAQILTCHGRTRDQRGHNSGLADWAQIAAVKRAVSVPVFANGNVLYWEDVERCLEATGADGVMSAEGNLYNPALFARTNPAHWTLALEYLEIVKQLKTRTPPSAIKGHVFKLLRPALEGNKDLRNKIGAISGRGELEDVVKEYEDVVREFGERMERDAGAAGDAEEGKIGPLLDGKRHIPHWLAQPYFRPGPPPAQQKPAAVKAPPASALPPLSTGGEQSALPAPLAEVEMGPDKPEREELKRKNSSLEEREAKRVREVSPV</sequence>
<keyword evidence="5" id="KW-0819">tRNA processing</keyword>
<feature type="region of interest" description="Disordered" evidence="17">
    <location>
        <begin position="375"/>
        <end position="450"/>
    </location>
</feature>
<keyword evidence="4" id="KW-0507">mRNA processing</keyword>
<dbReference type="HOGENOM" id="CLU_013299_5_1_1"/>
<dbReference type="SUPFAM" id="SSF51395">
    <property type="entry name" value="FMN-linked oxidoreductases"/>
    <property type="match status" value="1"/>
</dbReference>
<dbReference type="PROSITE" id="PS01136">
    <property type="entry name" value="UPF0034"/>
    <property type="match status" value="1"/>
</dbReference>
<evidence type="ECO:0000256" key="2">
    <source>
        <dbReference type="ARBA" id="ARBA00022630"/>
    </source>
</evidence>
<dbReference type="OrthoDB" id="272303at2759"/>
<organism evidence="19 20">
    <name type="scientific">Dacryopinax primogenitus (strain DJM 731)</name>
    <name type="common">Brown rot fungus</name>
    <dbReference type="NCBI Taxonomy" id="1858805"/>
    <lineage>
        <taxon>Eukaryota</taxon>
        <taxon>Fungi</taxon>
        <taxon>Dikarya</taxon>
        <taxon>Basidiomycota</taxon>
        <taxon>Agaricomycotina</taxon>
        <taxon>Dacrymycetes</taxon>
        <taxon>Dacrymycetales</taxon>
        <taxon>Dacrymycetaceae</taxon>
        <taxon>Dacryopinax</taxon>
    </lineage>
</organism>
<dbReference type="CDD" id="cd02801">
    <property type="entry name" value="DUS_like_FMN"/>
    <property type="match status" value="1"/>
</dbReference>
<evidence type="ECO:0000313" key="20">
    <source>
        <dbReference type="Proteomes" id="UP000030653"/>
    </source>
</evidence>
<dbReference type="InterPro" id="IPR013785">
    <property type="entry name" value="Aldolase_TIM"/>
</dbReference>
<evidence type="ECO:0000256" key="9">
    <source>
        <dbReference type="ARBA" id="ARBA00038313"/>
    </source>
</evidence>
<name>M5G2T1_DACPD</name>
<dbReference type="PANTHER" id="PTHR11082:SF5">
    <property type="entry name" value="TRNA-DIHYDROURIDINE(16_17) SYNTHASE [NAD(P)(+)]-LIKE"/>
    <property type="match status" value="1"/>
</dbReference>
<evidence type="ECO:0000256" key="12">
    <source>
        <dbReference type="ARBA" id="ARBA00047652"/>
    </source>
</evidence>
<evidence type="ECO:0000256" key="8">
    <source>
        <dbReference type="ARBA" id="ARBA00023027"/>
    </source>
</evidence>
<evidence type="ECO:0000256" key="5">
    <source>
        <dbReference type="ARBA" id="ARBA00022694"/>
    </source>
</evidence>
<feature type="region of interest" description="Disordered" evidence="17">
    <location>
        <begin position="343"/>
        <end position="362"/>
    </location>
</feature>
<dbReference type="RefSeq" id="XP_040629424.1">
    <property type="nucleotide sequence ID" value="XM_040776334.1"/>
</dbReference>
<comment type="catalytic activity">
    <reaction evidence="16">
        <text>5,6-dihydrouridine(17) in tRNA + NADP(+) = uridine(17) in tRNA + NADPH + H(+)</text>
        <dbReference type="Rhea" id="RHEA:53368"/>
        <dbReference type="Rhea" id="RHEA-COMP:13541"/>
        <dbReference type="Rhea" id="RHEA-COMP:13542"/>
        <dbReference type="ChEBI" id="CHEBI:15378"/>
        <dbReference type="ChEBI" id="CHEBI:57783"/>
        <dbReference type="ChEBI" id="CHEBI:58349"/>
        <dbReference type="ChEBI" id="CHEBI:65315"/>
        <dbReference type="ChEBI" id="CHEBI:74443"/>
        <dbReference type="EC" id="1.3.1.88"/>
    </reaction>
    <physiologicalReaction direction="right-to-left" evidence="16">
        <dbReference type="Rhea" id="RHEA:53370"/>
    </physiologicalReaction>
</comment>
<evidence type="ECO:0000256" key="16">
    <source>
        <dbReference type="ARBA" id="ARBA00049467"/>
    </source>
</evidence>
<dbReference type="PANTHER" id="PTHR11082">
    <property type="entry name" value="TRNA-DIHYDROURIDINE SYNTHASE"/>
    <property type="match status" value="1"/>
</dbReference>
<feature type="compositionally biased region" description="Low complexity" evidence="17">
    <location>
        <begin position="385"/>
        <end position="402"/>
    </location>
</feature>
<dbReference type="InterPro" id="IPR035587">
    <property type="entry name" value="DUS-like_FMN-bd"/>
</dbReference>
<reference evidence="19 20" key="1">
    <citation type="journal article" date="2012" name="Science">
        <title>The Paleozoic origin of enzymatic lignin decomposition reconstructed from 31 fungal genomes.</title>
        <authorList>
            <person name="Floudas D."/>
            <person name="Binder M."/>
            <person name="Riley R."/>
            <person name="Barry K."/>
            <person name="Blanchette R.A."/>
            <person name="Henrissat B."/>
            <person name="Martinez A.T."/>
            <person name="Otillar R."/>
            <person name="Spatafora J.W."/>
            <person name="Yadav J.S."/>
            <person name="Aerts A."/>
            <person name="Benoit I."/>
            <person name="Boyd A."/>
            <person name="Carlson A."/>
            <person name="Copeland A."/>
            <person name="Coutinho P.M."/>
            <person name="de Vries R.P."/>
            <person name="Ferreira P."/>
            <person name="Findley K."/>
            <person name="Foster B."/>
            <person name="Gaskell J."/>
            <person name="Glotzer D."/>
            <person name="Gorecki P."/>
            <person name="Heitman J."/>
            <person name="Hesse C."/>
            <person name="Hori C."/>
            <person name="Igarashi K."/>
            <person name="Jurgens J.A."/>
            <person name="Kallen N."/>
            <person name="Kersten P."/>
            <person name="Kohler A."/>
            <person name="Kuees U."/>
            <person name="Kumar T.K.A."/>
            <person name="Kuo A."/>
            <person name="LaButti K."/>
            <person name="Larrondo L.F."/>
            <person name="Lindquist E."/>
            <person name="Ling A."/>
            <person name="Lombard V."/>
            <person name="Lucas S."/>
            <person name="Lundell T."/>
            <person name="Martin R."/>
            <person name="McLaughlin D.J."/>
            <person name="Morgenstern I."/>
            <person name="Morin E."/>
            <person name="Murat C."/>
            <person name="Nagy L.G."/>
            <person name="Nolan M."/>
            <person name="Ohm R.A."/>
            <person name="Patyshakuliyeva A."/>
            <person name="Rokas A."/>
            <person name="Ruiz-Duenas F.J."/>
            <person name="Sabat G."/>
            <person name="Salamov A."/>
            <person name="Samejima M."/>
            <person name="Schmutz J."/>
            <person name="Slot J.C."/>
            <person name="St John F."/>
            <person name="Stenlid J."/>
            <person name="Sun H."/>
            <person name="Sun S."/>
            <person name="Syed K."/>
            <person name="Tsang A."/>
            <person name="Wiebenga A."/>
            <person name="Young D."/>
            <person name="Pisabarro A."/>
            <person name="Eastwood D.C."/>
            <person name="Martin F."/>
            <person name="Cullen D."/>
            <person name="Grigoriev I.V."/>
            <person name="Hibbett D.S."/>
        </authorList>
    </citation>
    <scope>NUCLEOTIDE SEQUENCE [LARGE SCALE GENOMIC DNA]</scope>
    <source>
        <strain evidence="19 20">DJM-731 SS1</strain>
    </source>
</reference>
<evidence type="ECO:0000259" key="18">
    <source>
        <dbReference type="Pfam" id="PF01207"/>
    </source>
</evidence>
<evidence type="ECO:0000313" key="19">
    <source>
        <dbReference type="EMBL" id="EJU02530.1"/>
    </source>
</evidence>
<dbReference type="InterPro" id="IPR018517">
    <property type="entry name" value="tRNA_hU_synthase_CS"/>
</dbReference>
<evidence type="ECO:0000256" key="1">
    <source>
        <dbReference type="ARBA" id="ARBA00001917"/>
    </source>
</evidence>
<comment type="similarity">
    <text evidence="9">Belongs to the Dus family. Dus1 subfamily.</text>
</comment>
<evidence type="ECO:0000256" key="14">
    <source>
        <dbReference type="ARBA" id="ARBA00048934"/>
    </source>
</evidence>
<dbReference type="AlphaFoldDB" id="M5G2T1"/>
<evidence type="ECO:0000256" key="10">
    <source>
        <dbReference type="ARBA" id="ARBA00038890"/>
    </source>
</evidence>
<evidence type="ECO:0000256" key="17">
    <source>
        <dbReference type="SAM" id="MobiDB-lite"/>
    </source>
</evidence>
<dbReference type="GO" id="GO:0017150">
    <property type="term" value="F:tRNA dihydrouridine synthase activity"/>
    <property type="evidence" value="ECO:0007669"/>
    <property type="project" value="InterPro"/>
</dbReference>
<keyword evidence="8" id="KW-0520">NAD</keyword>
<evidence type="ECO:0000256" key="7">
    <source>
        <dbReference type="ARBA" id="ARBA00023002"/>
    </source>
</evidence>
<feature type="domain" description="DUS-like FMN-binding" evidence="18">
    <location>
        <begin position="35"/>
        <end position="272"/>
    </location>
</feature>
<dbReference type="EC" id="1.3.1.88" evidence="10"/>
<dbReference type="OMA" id="ISPPVWQ"/>
<keyword evidence="3" id="KW-0288">FMN</keyword>
<accession>M5G2T1</accession>
<evidence type="ECO:0000256" key="3">
    <source>
        <dbReference type="ARBA" id="ARBA00022643"/>
    </source>
</evidence>
<comment type="catalytic activity">
    <reaction evidence="12">
        <text>5,6-dihydrouridine(16) in tRNA + NADP(+) = uridine(16) in tRNA + NADPH + H(+)</text>
        <dbReference type="Rhea" id="RHEA:53376"/>
        <dbReference type="Rhea" id="RHEA-COMP:13543"/>
        <dbReference type="Rhea" id="RHEA-COMP:13544"/>
        <dbReference type="ChEBI" id="CHEBI:15378"/>
        <dbReference type="ChEBI" id="CHEBI:57783"/>
        <dbReference type="ChEBI" id="CHEBI:58349"/>
        <dbReference type="ChEBI" id="CHEBI:65315"/>
        <dbReference type="ChEBI" id="CHEBI:74443"/>
        <dbReference type="EC" id="1.3.1.88"/>
    </reaction>
    <physiologicalReaction direction="right-to-left" evidence="12">
        <dbReference type="Rhea" id="RHEA:53378"/>
    </physiologicalReaction>
</comment>
<evidence type="ECO:0000256" key="11">
    <source>
        <dbReference type="ARBA" id="ARBA00047287"/>
    </source>
</evidence>
<evidence type="ECO:0000256" key="13">
    <source>
        <dbReference type="ARBA" id="ARBA00048342"/>
    </source>
</evidence>
<evidence type="ECO:0000256" key="4">
    <source>
        <dbReference type="ARBA" id="ARBA00022664"/>
    </source>
</evidence>
<evidence type="ECO:0000256" key="6">
    <source>
        <dbReference type="ARBA" id="ARBA00022857"/>
    </source>
</evidence>
<keyword evidence="7" id="KW-0560">Oxidoreductase</keyword>
<keyword evidence="6" id="KW-0521">NADP</keyword>
<dbReference type="Pfam" id="PF01207">
    <property type="entry name" value="Dus"/>
    <property type="match status" value="1"/>
</dbReference>
<dbReference type="GO" id="GO:0006397">
    <property type="term" value="P:mRNA processing"/>
    <property type="evidence" value="ECO:0007669"/>
    <property type="project" value="UniProtKB-KW"/>
</dbReference>
<proteinExistence type="inferred from homology"/>
<dbReference type="GeneID" id="63691396"/>
<comment type="catalytic activity">
    <reaction evidence="14">
        <text>5,6-dihydrouridine(16) in tRNA + NAD(+) = uridine(16) in tRNA + NADH + H(+)</text>
        <dbReference type="Rhea" id="RHEA:53380"/>
        <dbReference type="Rhea" id="RHEA-COMP:13543"/>
        <dbReference type="Rhea" id="RHEA-COMP:13544"/>
        <dbReference type="ChEBI" id="CHEBI:15378"/>
        <dbReference type="ChEBI" id="CHEBI:57540"/>
        <dbReference type="ChEBI" id="CHEBI:57945"/>
        <dbReference type="ChEBI" id="CHEBI:65315"/>
        <dbReference type="ChEBI" id="CHEBI:74443"/>
        <dbReference type="EC" id="1.3.1.88"/>
    </reaction>
    <physiologicalReaction direction="right-to-left" evidence="14">
        <dbReference type="Rhea" id="RHEA:53382"/>
    </physiologicalReaction>
</comment>
<gene>
    <name evidence="19" type="ORF">DACRYDRAFT_78352</name>
</gene>
<comment type="catalytic activity">
    <reaction evidence="13">
        <text>a 5,6-dihydrouridine in mRNA + NAD(+) = a uridine in mRNA + NADH + H(+)</text>
        <dbReference type="Rhea" id="RHEA:69851"/>
        <dbReference type="Rhea" id="RHEA-COMP:14658"/>
        <dbReference type="Rhea" id="RHEA-COMP:17789"/>
        <dbReference type="ChEBI" id="CHEBI:15378"/>
        <dbReference type="ChEBI" id="CHEBI:57540"/>
        <dbReference type="ChEBI" id="CHEBI:57945"/>
        <dbReference type="ChEBI" id="CHEBI:65315"/>
        <dbReference type="ChEBI" id="CHEBI:74443"/>
    </reaction>
    <physiologicalReaction direction="right-to-left" evidence="13">
        <dbReference type="Rhea" id="RHEA:69853"/>
    </physiologicalReaction>
</comment>
<comment type="catalytic activity">
    <reaction evidence="11">
        <text>5,6-dihydrouridine(17) in tRNA + NAD(+) = uridine(17) in tRNA + NADH + H(+)</text>
        <dbReference type="Rhea" id="RHEA:53372"/>
        <dbReference type="Rhea" id="RHEA-COMP:13541"/>
        <dbReference type="Rhea" id="RHEA-COMP:13542"/>
        <dbReference type="ChEBI" id="CHEBI:15378"/>
        <dbReference type="ChEBI" id="CHEBI:57540"/>
        <dbReference type="ChEBI" id="CHEBI:57945"/>
        <dbReference type="ChEBI" id="CHEBI:65315"/>
        <dbReference type="ChEBI" id="CHEBI:74443"/>
        <dbReference type="EC" id="1.3.1.88"/>
    </reaction>
    <physiologicalReaction direction="right-to-left" evidence="11">
        <dbReference type="Rhea" id="RHEA:53374"/>
    </physiologicalReaction>
</comment>
<evidence type="ECO:0000256" key="15">
    <source>
        <dbReference type="ARBA" id="ARBA00049447"/>
    </source>
</evidence>